<organism evidence="2 3">
    <name type="scientific">Candidatus Iainarchaeum sp</name>
    <dbReference type="NCBI Taxonomy" id="3101447"/>
    <lineage>
        <taxon>Archaea</taxon>
        <taxon>Candidatus Iainarchaeota</taxon>
        <taxon>Candidatus Iainarchaeia</taxon>
        <taxon>Candidatus Iainarchaeales</taxon>
        <taxon>Candidatus Iainarchaeaceae</taxon>
        <taxon>Candidatus Iainarchaeum</taxon>
    </lineage>
</organism>
<reference evidence="2" key="1">
    <citation type="submission" date="2021-03" db="EMBL/GenBank/DDBJ databases">
        <authorList>
            <person name="Jaffe A."/>
        </authorList>
    </citation>
    <scope>NUCLEOTIDE SEQUENCE</scope>
    <source>
        <strain evidence="2">RIFCSPHIGHO2_01_FULL_GW2011_AR10_43_9</strain>
    </source>
</reference>
<dbReference type="EMBL" id="JAGVWF010000060">
    <property type="protein sequence ID" value="MBS3059617.1"/>
    <property type="molecule type" value="Genomic_DNA"/>
</dbReference>
<protein>
    <submittedName>
        <fullName evidence="2">Uncharacterized protein</fullName>
    </submittedName>
</protein>
<keyword evidence="1" id="KW-0472">Membrane</keyword>
<gene>
    <name evidence="2" type="ORF">J4224_04300</name>
</gene>
<feature type="transmembrane region" description="Helical" evidence="1">
    <location>
        <begin position="12"/>
        <end position="32"/>
    </location>
</feature>
<proteinExistence type="predicted"/>
<dbReference type="AlphaFoldDB" id="A0A8T4KZG2"/>
<accession>A0A8T4KZG2</accession>
<dbReference type="Proteomes" id="UP000683213">
    <property type="component" value="Unassembled WGS sequence"/>
</dbReference>
<comment type="caution">
    <text evidence="2">The sequence shown here is derived from an EMBL/GenBank/DDBJ whole genome shotgun (WGS) entry which is preliminary data.</text>
</comment>
<reference evidence="2" key="2">
    <citation type="submission" date="2021-05" db="EMBL/GenBank/DDBJ databases">
        <title>Protein family content uncovers lineage relationships and bacterial pathway maintenance mechanisms in DPANN archaea.</title>
        <authorList>
            <person name="Castelle C.J."/>
            <person name="Meheust R."/>
            <person name="Jaffe A.L."/>
            <person name="Seitz K."/>
            <person name="Gong X."/>
            <person name="Baker B.J."/>
            <person name="Banfield J.F."/>
        </authorList>
    </citation>
    <scope>NUCLEOTIDE SEQUENCE</scope>
    <source>
        <strain evidence="2">RIFCSPHIGHO2_01_FULL_GW2011_AR10_43_9</strain>
    </source>
</reference>
<name>A0A8T4KZG2_9ARCH</name>
<keyword evidence="1" id="KW-0812">Transmembrane</keyword>
<sequence>MRLEEQNLQMFLVELIVPFSIVKILLMGYLNIASEHPLEKGFYMGLKAATVELEKEKKGRVLFKQPLQC</sequence>
<keyword evidence="1" id="KW-1133">Transmembrane helix</keyword>
<evidence type="ECO:0000313" key="2">
    <source>
        <dbReference type="EMBL" id="MBS3059617.1"/>
    </source>
</evidence>
<evidence type="ECO:0000256" key="1">
    <source>
        <dbReference type="SAM" id="Phobius"/>
    </source>
</evidence>
<evidence type="ECO:0000313" key="3">
    <source>
        <dbReference type="Proteomes" id="UP000683213"/>
    </source>
</evidence>